<keyword evidence="1" id="KW-0732">Signal</keyword>
<sequence>MDRRQFLAASALTPALTLAASRLGFAAESDGWIQLFNGKDLTGWTPKIRGHELGVNYADTFRVENGVIKTAYDKYEGPFRGRYGHLFYKEPYSNYILRIEYRFVGEQANGGPGWATRNSGVMIHGQDPKGMTKDQEFPVSIEVQFLGGDGKNPRPTGNLCTPGTNVVLDGKLHTAHCTNSTSDTFHGDQWVTAEIEVHAGKLIRHKINGKTVLEYTEPQLDPQDADAKKLLEAGAAKIITGGTIALQSESHPVEFRKVELKPLPAETGAKNDPQEPCDPVELTEPGSFMIVAMPDTQIYAMHLKWNHHFHNQTQWIADNAERLNIKYVLHEGDITNNNVPKQWEVAKAAMSRLDGKVPYALTPGNHDYGKNGSSADRTTMLNDYFSAEELAKVPGFGGVMEAGKLENSYHTFEANGKKYLILALEWGPRDEAVAWADKIVSKHPDHQVILLTHAYMYYDDTRYDWKTRGDKQTWNPHAYAQSKLPGGVNDGQELWDKLVKKHPGFIMTLNGHVLEDGAGRTSTPGDAGNMVHQMLANYQNRAEGGEGFMRLIEFLPDGKTIKVRSFSPSTKRCKVAEDQQFTLSL</sequence>
<dbReference type="Gene3D" id="3.60.21.10">
    <property type="match status" value="1"/>
</dbReference>
<evidence type="ECO:0000259" key="2">
    <source>
        <dbReference type="Pfam" id="PF00149"/>
    </source>
</evidence>
<evidence type="ECO:0000256" key="1">
    <source>
        <dbReference type="SAM" id="SignalP"/>
    </source>
</evidence>
<dbReference type="Pfam" id="PF06439">
    <property type="entry name" value="3keto-disac_hyd"/>
    <property type="match status" value="1"/>
</dbReference>
<feature type="domain" description="Calcineurin-like phosphoesterase" evidence="2">
    <location>
        <begin position="293"/>
        <end position="480"/>
    </location>
</feature>
<dbReference type="EMBL" id="AP021861">
    <property type="protein sequence ID" value="BBO36538.1"/>
    <property type="molecule type" value="Genomic_DNA"/>
</dbReference>
<dbReference type="Proteomes" id="UP000326837">
    <property type="component" value="Chromosome"/>
</dbReference>
<feature type="chain" id="PRO_5024831909" description="Calcineurin-like phosphoesterase domain-containing protein" evidence="1">
    <location>
        <begin position="27"/>
        <end position="585"/>
    </location>
</feature>
<dbReference type="GO" id="GO:0016787">
    <property type="term" value="F:hydrolase activity"/>
    <property type="evidence" value="ECO:0007669"/>
    <property type="project" value="InterPro"/>
</dbReference>
<dbReference type="PANTHER" id="PTHR43143">
    <property type="entry name" value="METALLOPHOSPHOESTERASE, CALCINEURIN SUPERFAMILY"/>
    <property type="match status" value="1"/>
</dbReference>
<gene>
    <name evidence="4" type="ORF">PLANPX_6150</name>
</gene>
<dbReference type="Pfam" id="PF00149">
    <property type="entry name" value="Metallophos"/>
    <property type="match status" value="1"/>
</dbReference>
<dbReference type="InterPro" id="IPR004843">
    <property type="entry name" value="Calcineurin-like_PHP"/>
</dbReference>
<name>A0A5K7XJ41_9BACT</name>
<feature type="domain" description="3-keto-alpha-glucoside-1,2-lyase/3-keto-2-hydroxy-glucal hydratase" evidence="3">
    <location>
        <begin position="31"/>
        <end position="261"/>
    </location>
</feature>
<dbReference type="InterPro" id="IPR051918">
    <property type="entry name" value="STPP_CPPED1"/>
</dbReference>
<dbReference type="AlphaFoldDB" id="A0A5K7XJ41"/>
<dbReference type="RefSeq" id="WP_152101693.1">
    <property type="nucleotide sequence ID" value="NZ_AP021861.1"/>
</dbReference>
<dbReference type="Gene3D" id="2.60.120.560">
    <property type="entry name" value="Exo-inulinase, domain 1"/>
    <property type="match status" value="1"/>
</dbReference>
<evidence type="ECO:0008006" key="6">
    <source>
        <dbReference type="Google" id="ProtNLM"/>
    </source>
</evidence>
<reference evidence="5" key="1">
    <citation type="submission" date="2019-10" db="EMBL/GenBank/DDBJ databases">
        <title>Lacipirellula parvula gen. nov., sp. nov., representing a lineage of planctomycetes widespread in freshwater anoxic habitats, and description of the family Lacipirellulaceae.</title>
        <authorList>
            <person name="Dedysh S.N."/>
            <person name="Kulichevskaya I.S."/>
            <person name="Beletsky A.V."/>
            <person name="Rakitin A.L."/>
            <person name="Mardanov A.V."/>
            <person name="Ivanova A.A."/>
            <person name="Saltykova V.X."/>
            <person name="Rijpstra W.I.C."/>
            <person name="Sinninghe Damste J.S."/>
            <person name="Ravin N.V."/>
        </authorList>
    </citation>
    <scope>NUCLEOTIDE SEQUENCE [LARGE SCALE GENOMIC DNA]</scope>
    <source>
        <strain evidence="5">PX69</strain>
    </source>
</reference>
<dbReference type="InterPro" id="IPR029052">
    <property type="entry name" value="Metallo-depent_PP-like"/>
</dbReference>
<dbReference type="PANTHER" id="PTHR43143:SF5">
    <property type="entry name" value="SECRETED PROTEIN"/>
    <property type="match status" value="1"/>
</dbReference>
<organism evidence="4 5">
    <name type="scientific">Lacipirellula parvula</name>
    <dbReference type="NCBI Taxonomy" id="2650471"/>
    <lineage>
        <taxon>Bacteria</taxon>
        <taxon>Pseudomonadati</taxon>
        <taxon>Planctomycetota</taxon>
        <taxon>Planctomycetia</taxon>
        <taxon>Pirellulales</taxon>
        <taxon>Lacipirellulaceae</taxon>
        <taxon>Lacipirellula</taxon>
    </lineage>
</organism>
<dbReference type="SUPFAM" id="SSF56300">
    <property type="entry name" value="Metallo-dependent phosphatases"/>
    <property type="match status" value="1"/>
</dbReference>
<accession>A0A5K7XJ41</accession>
<evidence type="ECO:0000259" key="3">
    <source>
        <dbReference type="Pfam" id="PF06439"/>
    </source>
</evidence>
<dbReference type="InterPro" id="IPR010496">
    <property type="entry name" value="AL/BT2_dom"/>
</dbReference>
<evidence type="ECO:0000313" key="5">
    <source>
        <dbReference type="Proteomes" id="UP000326837"/>
    </source>
</evidence>
<feature type="signal peptide" evidence="1">
    <location>
        <begin position="1"/>
        <end position="26"/>
    </location>
</feature>
<evidence type="ECO:0000313" key="4">
    <source>
        <dbReference type="EMBL" id="BBO36538.1"/>
    </source>
</evidence>
<proteinExistence type="predicted"/>
<keyword evidence="5" id="KW-1185">Reference proteome</keyword>
<protein>
    <recommendedName>
        <fullName evidence="6">Calcineurin-like phosphoesterase domain-containing protein</fullName>
    </recommendedName>
</protein>
<dbReference type="KEGG" id="lpav:PLANPX_6150"/>